<dbReference type="Proteomes" id="UP000192491">
    <property type="component" value="Unassembled WGS sequence"/>
</dbReference>
<dbReference type="InterPro" id="IPR052021">
    <property type="entry name" value="Type-I_RS_S_subunit"/>
</dbReference>
<dbReference type="Pfam" id="PF01420">
    <property type="entry name" value="Methylase_S"/>
    <property type="match status" value="2"/>
</dbReference>
<protein>
    <recommendedName>
        <fullName evidence="4">Type I restriction modification DNA specificity domain-containing protein</fullName>
    </recommendedName>
</protein>
<dbReference type="SUPFAM" id="SSF116734">
    <property type="entry name" value="DNA methylase specificity domain"/>
    <property type="match status" value="2"/>
</dbReference>
<comment type="similarity">
    <text evidence="1">Belongs to the type-I restriction system S methylase family.</text>
</comment>
<comment type="caution">
    <text evidence="5">The sequence shown here is derived from an EMBL/GenBank/DDBJ whole genome shotgun (WGS) entry which is preliminary data.</text>
</comment>
<dbReference type="GO" id="GO:0003677">
    <property type="term" value="F:DNA binding"/>
    <property type="evidence" value="ECO:0007669"/>
    <property type="project" value="UniProtKB-KW"/>
</dbReference>
<dbReference type="GO" id="GO:0009307">
    <property type="term" value="P:DNA restriction-modification system"/>
    <property type="evidence" value="ECO:0007669"/>
    <property type="project" value="UniProtKB-KW"/>
</dbReference>
<reference evidence="5 6" key="1">
    <citation type="submission" date="2017-01" db="EMBL/GenBank/DDBJ databases">
        <title>Novel large sulfur bacteria in the metagenomes of groundwater-fed chemosynthetic microbial mats in the Lake Huron basin.</title>
        <authorList>
            <person name="Sharrar A.M."/>
            <person name="Flood B.E."/>
            <person name="Bailey J.V."/>
            <person name="Jones D.S."/>
            <person name="Biddanda B."/>
            <person name="Ruberg S.A."/>
            <person name="Marcus D.N."/>
            <person name="Dick G.J."/>
        </authorList>
    </citation>
    <scope>NUCLEOTIDE SEQUENCE [LARGE SCALE GENOMIC DNA]</scope>
    <source>
        <strain evidence="5">A8</strain>
    </source>
</reference>
<evidence type="ECO:0000259" key="4">
    <source>
        <dbReference type="Pfam" id="PF01420"/>
    </source>
</evidence>
<proteinExistence type="inferred from homology"/>
<dbReference type="PANTHER" id="PTHR30408">
    <property type="entry name" value="TYPE-1 RESTRICTION ENZYME ECOKI SPECIFICITY PROTEIN"/>
    <property type="match status" value="1"/>
</dbReference>
<dbReference type="InterPro" id="IPR000055">
    <property type="entry name" value="Restrct_endonuc_typeI_TRD"/>
</dbReference>
<feature type="non-terminal residue" evidence="5">
    <location>
        <position position="1"/>
    </location>
</feature>
<keyword evidence="2" id="KW-0680">Restriction system</keyword>
<organism evidence="5 6">
    <name type="scientific">Thiothrix lacustris</name>
    <dbReference type="NCBI Taxonomy" id="525917"/>
    <lineage>
        <taxon>Bacteria</taxon>
        <taxon>Pseudomonadati</taxon>
        <taxon>Pseudomonadota</taxon>
        <taxon>Gammaproteobacteria</taxon>
        <taxon>Thiotrichales</taxon>
        <taxon>Thiotrichaceae</taxon>
        <taxon>Thiothrix</taxon>
    </lineage>
</organism>
<feature type="domain" description="Type I restriction modification DNA specificity" evidence="4">
    <location>
        <begin position="140"/>
        <end position="286"/>
    </location>
</feature>
<evidence type="ECO:0000313" key="5">
    <source>
        <dbReference type="EMBL" id="OQX14320.1"/>
    </source>
</evidence>
<dbReference type="Gene3D" id="3.90.220.20">
    <property type="entry name" value="DNA methylase specificity domains"/>
    <property type="match status" value="2"/>
</dbReference>
<feature type="domain" description="Type I restriction modification DNA specificity" evidence="4">
    <location>
        <begin position="1"/>
        <end position="89"/>
    </location>
</feature>
<dbReference type="PANTHER" id="PTHR30408:SF12">
    <property type="entry name" value="TYPE I RESTRICTION ENZYME MJAVIII SPECIFICITY SUBUNIT"/>
    <property type="match status" value="1"/>
</dbReference>
<evidence type="ECO:0000256" key="3">
    <source>
        <dbReference type="ARBA" id="ARBA00023125"/>
    </source>
</evidence>
<accession>A0A1Y1QUP4</accession>
<evidence type="ECO:0000313" key="6">
    <source>
        <dbReference type="Proteomes" id="UP000192491"/>
    </source>
</evidence>
<name>A0A1Y1QUP4_9GAMM</name>
<gene>
    <name evidence="5" type="ORF">BWK73_09740</name>
</gene>
<dbReference type="AlphaFoldDB" id="A0A1Y1QUP4"/>
<evidence type="ECO:0000256" key="1">
    <source>
        <dbReference type="ARBA" id="ARBA00010923"/>
    </source>
</evidence>
<dbReference type="EMBL" id="MTEJ01000031">
    <property type="protein sequence ID" value="OQX14320.1"/>
    <property type="molecule type" value="Genomic_DNA"/>
</dbReference>
<keyword evidence="3" id="KW-0238">DNA-binding</keyword>
<evidence type="ECO:0000256" key="2">
    <source>
        <dbReference type="ARBA" id="ARBA00022747"/>
    </source>
</evidence>
<sequence>INTKSVCTNQGFKNLVPSKQVNIEYLYFCLKSNIQQLQAKGNGATFKELSKSSVEDFTIPLPPLDDQIRIANLLSKVGRLIFQRKQHLKQLDELLKSVFLEMFGATNPSSEEWPLVEIRTLAAKHKGAMRTGPFGSNLLHSEFTPDGDVAVLGIDNAVQNHFAWGERRFITNEKYKELESYRIFPGDVIITIMGTIGRSAVIPDDIPLAINTKHLAAITVDKKLVHPVFLSYSIRSDPFILNQFKNKDRGAIMSGLNLTIIKETNLRKPPIELQNQFAVIVEKIEGIKVRYQASLAELERLYGVLSQQAFKGELDLSRVTLPASTTPLPCYPKQHTLAGMTS</sequence>
<dbReference type="InterPro" id="IPR044946">
    <property type="entry name" value="Restrct_endonuc_typeI_TRD_sf"/>
</dbReference>